<evidence type="ECO:0000313" key="6">
    <source>
        <dbReference type="Proteomes" id="UP000546464"/>
    </source>
</evidence>
<dbReference type="InterPro" id="IPR050546">
    <property type="entry name" value="Glycosyl_Hydrlase_16"/>
</dbReference>
<evidence type="ECO:0000313" key="5">
    <source>
        <dbReference type="EMBL" id="MBC2595907.1"/>
    </source>
</evidence>
<dbReference type="PANTHER" id="PTHR10963:SF55">
    <property type="entry name" value="GLYCOSIDE HYDROLASE FAMILY 16 PROTEIN"/>
    <property type="match status" value="1"/>
</dbReference>
<sequence>MIKSLKCLPLFTLCAAVVVPGAHCLAEPPSGRDWVLVFEDDFDYPDDALEVNWISENRSNAGHILSSRWRENAVVSEGTLKLVARKEKRGGQEWTAGNIWTRAIWKYGYFECRYKYAAASGTNNSFWLMTQKWQNVPEQDGVKRFEIDINEGHYPDEINMNLHNYTDVSWSPNSPRGRNRPNWPKSYTLSSRSDSRADREVILDIPVQTTKLRFSTKHDSYFHLRSLRVFPKKMDGNYPSPYVDKLPDGLVDYAREANVRHSRTFDTYAQTNPPEAAVDGNISTSWISLGQGEAVYELDFGDEPREVGCVQFVTGWNNPAENGYTGYINDYCIEYWNGNDWVEIASLDDNVVVDKDLSEEFHTYALEWNEDELIWYFDGKEIRRLKNYCAFYESPVWLSLAITYGSGKVGPEVDGTQMEVDYVKIWQERGKETVQDESWLQR</sequence>
<feature type="chain" id="PRO_5032452399" evidence="3">
    <location>
        <begin position="23"/>
        <end position="442"/>
    </location>
</feature>
<name>A0A842HK99_9BACT</name>
<protein>
    <submittedName>
        <fullName evidence="5">Family 16 glycosylhydrolase</fullName>
    </submittedName>
</protein>
<evidence type="ECO:0000259" key="4">
    <source>
        <dbReference type="PROSITE" id="PS51762"/>
    </source>
</evidence>
<dbReference type="InterPro" id="IPR000757">
    <property type="entry name" value="Beta-glucanase-like"/>
</dbReference>
<dbReference type="PROSITE" id="PS51762">
    <property type="entry name" value="GH16_2"/>
    <property type="match status" value="1"/>
</dbReference>
<comment type="caution">
    <text evidence="5">The sequence shown here is derived from an EMBL/GenBank/DDBJ whole genome shotgun (WGS) entry which is preliminary data.</text>
</comment>
<dbReference type="Proteomes" id="UP000546464">
    <property type="component" value="Unassembled WGS sequence"/>
</dbReference>
<dbReference type="SUPFAM" id="SSF49785">
    <property type="entry name" value="Galactose-binding domain-like"/>
    <property type="match status" value="1"/>
</dbReference>
<evidence type="ECO:0000256" key="2">
    <source>
        <dbReference type="SAM" id="MobiDB-lite"/>
    </source>
</evidence>
<dbReference type="RefSeq" id="WP_185676835.1">
    <property type="nucleotide sequence ID" value="NZ_JACHVB010000058.1"/>
</dbReference>
<dbReference type="GO" id="GO:0004553">
    <property type="term" value="F:hydrolase activity, hydrolyzing O-glycosyl compounds"/>
    <property type="evidence" value="ECO:0007669"/>
    <property type="project" value="InterPro"/>
</dbReference>
<organism evidence="5 6">
    <name type="scientific">Ruficoccus amylovorans</name>
    <dbReference type="NCBI Taxonomy" id="1804625"/>
    <lineage>
        <taxon>Bacteria</taxon>
        <taxon>Pseudomonadati</taxon>
        <taxon>Verrucomicrobiota</taxon>
        <taxon>Opitutia</taxon>
        <taxon>Puniceicoccales</taxon>
        <taxon>Cerasicoccaceae</taxon>
        <taxon>Ruficoccus</taxon>
    </lineage>
</organism>
<dbReference type="AlphaFoldDB" id="A0A842HK99"/>
<proteinExistence type="inferred from homology"/>
<dbReference type="CDD" id="cd00413">
    <property type="entry name" value="Glyco_hydrolase_16"/>
    <property type="match status" value="1"/>
</dbReference>
<feature type="region of interest" description="Disordered" evidence="2">
    <location>
        <begin position="169"/>
        <end position="191"/>
    </location>
</feature>
<dbReference type="EMBL" id="JACHVB010000058">
    <property type="protein sequence ID" value="MBC2595907.1"/>
    <property type="molecule type" value="Genomic_DNA"/>
</dbReference>
<dbReference type="InterPro" id="IPR013320">
    <property type="entry name" value="ConA-like_dom_sf"/>
</dbReference>
<dbReference type="SUPFAM" id="SSF49899">
    <property type="entry name" value="Concanavalin A-like lectins/glucanases"/>
    <property type="match status" value="1"/>
</dbReference>
<keyword evidence="5" id="KW-0378">Hydrolase</keyword>
<dbReference type="Pfam" id="PF00722">
    <property type="entry name" value="Glyco_hydro_16"/>
    <property type="match status" value="2"/>
</dbReference>
<feature type="signal peptide" evidence="3">
    <location>
        <begin position="1"/>
        <end position="22"/>
    </location>
</feature>
<evidence type="ECO:0000256" key="1">
    <source>
        <dbReference type="ARBA" id="ARBA00006865"/>
    </source>
</evidence>
<keyword evidence="6" id="KW-1185">Reference proteome</keyword>
<dbReference type="Gene3D" id="2.60.120.200">
    <property type="match status" value="2"/>
</dbReference>
<evidence type="ECO:0000256" key="3">
    <source>
        <dbReference type="SAM" id="SignalP"/>
    </source>
</evidence>
<dbReference type="PANTHER" id="PTHR10963">
    <property type="entry name" value="GLYCOSYL HYDROLASE-RELATED"/>
    <property type="match status" value="1"/>
</dbReference>
<accession>A0A842HK99</accession>
<comment type="similarity">
    <text evidence="1">Belongs to the glycosyl hydrolase 16 family.</text>
</comment>
<keyword evidence="3" id="KW-0732">Signal</keyword>
<gene>
    <name evidence="5" type="ORF">H5P28_16705</name>
</gene>
<feature type="domain" description="GH16" evidence="4">
    <location>
        <begin position="12"/>
        <end position="262"/>
    </location>
</feature>
<dbReference type="InterPro" id="IPR008979">
    <property type="entry name" value="Galactose-bd-like_sf"/>
</dbReference>
<reference evidence="5 6" key="1">
    <citation type="submission" date="2020-07" db="EMBL/GenBank/DDBJ databases">
        <authorList>
            <person name="Feng X."/>
        </authorList>
    </citation>
    <scope>NUCLEOTIDE SEQUENCE [LARGE SCALE GENOMIC DNA]</scope>
    <source>
        <strain evidence="5 6">JCM31066</strain>
    </source>
</reference>
<dbReference type="GO" id="GO:0005975">
    <property type="term" value="P:carbohydrate metabolic process"/>
    <property type="evidence" value="ECO:0007669"/>
    <property type="project" value="InterPro"/>
</dbReference>